<dbReference type="InterPro" id="IPR005064">
    <property type="entry name" value="BUG"/>
</dbReference>
<dbReference type="PANTHER" id="PTHR42928">
    <property type="entry name" value="TRICARBOXYLATE-BINDING PROTEIN"/>
    <property type="match status" value="1"/>
</dbReference>
<evidence type="ECO:0000313" key="3">
    <source>
        <dbReference type="EMBL" id="PLC49221.1"/>
    </source>
</evidence>
<proteinExistence type="inferred from homology"/>
<dbReference type="AlphaFoldDB" id="A0A2N4U2H9"/>
<dbReference type="EMBL" id="PDNW01000012">
    <property type="protein sequence ID" value="PLC49221.1"/>
    <property type="molecule type" value="Genomic_DNA"/>
</dbReference>
<dbReference type="OrthoDB" id="8678477at2"/>
<dbReference type="Gene3D" id="3.40.190.10">
    <property type="entry name" value="Periplasmic binding protein-like II"/>
    <property type="match status" value="1"/>
</dbReference>
<feature type="signal peptide" evidence="2">
    <location>
        <begin position="1"/>
        <end position="23"/>
    </location>
</feature>
<keyword evidence="2" id="KW-0732">Signal</keyword>
<dbReference type="InterPro" id="IPR042100">
    <property type="entry name" value="Bug_dom1"/>
</dbReference>
<organism evidence="3 4">
    <name type="scientific">Pollutimonas subterranea</name>
    <dbReference type="NCBI Taxonomy" id="2045210"/>
    <lineage>
        <taxon>Bacteria</taxon>
        <taxon>Pseudomonadati</taxon>
        <taxon>Pseudomonadota</taxon>
        <taxon>Betaproteobacteria</taxon>
        <taxon>Burkholderiales</taxon>
        <taxon>Alcaligenaceae</taxon>
        <taxon>Pollutimonas</taxon>
    </lineage>
</organism>
<dbReference type="Pfam" id="PF03401">
    <property type="entry name" value="TctC"/>
    <property type="match status" value="1"/>
</dbReference>
<dbReference type="Gene3D" id="3.40.190.150">
    <property type="entry name" value="Bordetella uptake gene, domain 1"/>
    <property type="match status" value="1"/>
</dbReference>
<protein>
    <submittedName>
        <fullName evidence="3">ABC transporter substrate-binding protein</fullName>
    </submittedName>
</protein>
<dbReference type="RefSeq" id="WP_102074675.1">
    <property type="nucleotide sequence ID" value="NZ_PDNW01000012.1"/>
</dbReference>
<evidence type="ECO:0000313" key="4">
    <source>
        <dbReference type="Proteomes" id="UP000234190"/>
    </source>
</evidence>
<accession>A0A2N4U2H9</accession>
<keyword evidence="4" id="KW-1185">Reference proteome</keyword>
<dbReference type="PIRSF" id="PIRSF017082">
    <property type="entry name" value="YflP"/>
    <property type="match status" value="1"/>
</dbReference>
<gene>
    <name evidence="3" type="ORF">CR159_14495</name>
</gene>
<comment type="caution">
    <text evidence="3">The sequence shown here is derived from an EMBL/GenBank/DDBJ whole genome shotgun (WGS) entry which is preliminary data.</text>
</comment>
<comment type="similarity">
    <text evidence="1">Belongs to the UPF0065 (bug) family.</text>
</comment>
<dbReference type="SUPFAM" id="SSF53850">
    <property type="entry name" value="Periplasmic binding protein-like II"/>
    <property type="match status" value="1"/>
</dbReference>
<name>A0A2N4U2H9_9BURK</name>
<evidence type="ECO:0000256" key="1">
    <source>
        <dbReference type="ARBA" id="ARBA00006987"/>
    </source>
</evidence>
<reference evidence="3 4" key="1">
    <citation type="submission" date="2017-10" db="EMBL/GenBank/DDBJ databases">
        <title>Two draft genome sequences of Pusillimonas sp. strains isolated from a nitrate- and radionuclide-contaminated groundwater in Russia.</title>
        <authorList>
            <person name="Grouzdev D.S."/>
            <person name="Tourova T.P."/>
            <person name="Goeva M.A."/>
            <person name="Babich T.L."/>
            <person name="Sokolova D.S."/>
            <person name="Abdullin R."/>
            <person name="Poltaraus A.B."/>
            <person name="Toshchakov S.V."/>
            <person name="Nazina T.N."/>
        </authorList>
    </citation>
    <scope>NUCLEOTIDE SEQUENCE [LARGE SCALE GENOMIC DNA]</scope>
    <source>
        <strain evidence="3 4">JR1/69-3-13</strain>
    </source>
</reference>
<feature type="chain" id="PRO_5014632873" evidence="2">
    <location>
        <begin position="24"/>
        <end position="323"/>
    </location>
</feature>
<dbReference type="PANTHER" id="PTHR42928:SF5">
    <property type="entry name" value="BLR1237 PROTEIN"/>
    <property type="match status" value="1"/>
</dbReference>
<dbReference type="Proteomes" id="UP000234190">
    <property type="component" value="Unassembled WGS sequence"/>
</dbReference>
<evidence type="ECO:0000256" key="2">
    <source>
        <dbReference type="SAM" id="SignalP"/>
    </source>
</evidence>
<sequence>MMKKMMKLSLACIALGVVATAQGAESYPAKPITLVMGFPPGGGADNVGRVYANNLSKLLKHPVVVENRPGAGSTIGAAQVAKAKPDGYTLYLGNSSVMGSDSILYNVSYTPDDFMPVARLTIAPMILIASKASGISSVKDLLERAKKSPGTINVASSGNGVITHLAAVEFMDVSHTKFMHIPFKGGAPATQSVAAGDTDISFATAPSARAAIDTGKAIGLGITTAKPSGLIPQYQPISDLGVPGYNIANWWGIFVPKGTSKEVIDVLFNATNKVLADEGVRQSLASNYEEVAPSASVEEFVKFARKEGEQGLRLAKASRETAN</sequence>